<dbReference type="Gene3D" id="3.90.550.10">
    <property type="entry name" value="Spore Coat Polysaccharide Biosynthesis Protein SpsA, Chain A"/>
    <property type="match status" value="1"/>
</dbReference>
<name>D8M9Z7_BLAHO</name>
<evidence type="ECO:0000256" key="5">
    <source>
        <dbReference type="ARBA" id="ARBA00038047"/>
    </source>
</evidence>
<evidence type="ECO:0000256" key="4">
    <source>
        <dbReference type="ARBA" id="ARBA00022695"/>
    </source>
</evidence>
<dbReference type="Pfam" id="PF01704">
    <property type="entry name" value="UDPGP"/>
    <property type="match status" value="1"/>
</dbReference>
<evidence type="ECO:0000256" key="6">
    <source>
        <dbReference type="ARBA" id="ARBA00039080"/>
    </source>
</evidence>
<dbReference type="GO" id="GO:0003977">
    <property type="term" value="F:UDP-N-acetylglucosamine diphosphorylase activity"/>
    <property type="evidence" value="ECO:0007669"/>
    <property type="project" value="TreeGrafter"/>
</dbReference>
<dbReference type="EC" id="2.7.7.64" evidence="6"/>
<dbReference type="GeneID" id="24921575"/>
<gene>
    <name evidence="8" type="ORF">GSBLH_T00004553001</name>
</gene>
<dbReference type="GO" id="GO:0051748">
    <property type="term" value="F:UTP-monosaccharide-1-phosphate uridylyltransferase activity"/>
    <property type="evidence" value="ECO:0007669"/>
    <property type="project" value="UniProtKB-EC"/>
</dbReference>
<keyword evidence="4" id="KW-0548">Nucleotidyltransferase</keyword>
<dbReference type="GO" id="GO:0006048">
    <property type="term" value="P:UDP-N-acetylglucosamine biosynthetic process"/>
    <property type="evidence" value="ECO:0007669"/>
    <property type="project" value="TreeGrafter"/>
</dbReference>
<dbReference type="EMBL" id="FN668689">
    <property type="protein sequence ID" value="CBK24886.2"/>
    <property type="molecule type" value="Genomic_DNA"/>
</dbReference>
<dbReference type="RefSeq" id="XP_012898934.1">
    <property type="nucleotide sequence ID" value="XM_013043480.1"/>
</dbReference>
<dbReference type="AlphaFoldDB" id="D8M9Z7"/>
<dbReference type="InParanoid" id="D8M9Z7"/>
<evidence type="ECO:0000256" key="2">
    <source>
        <dbReference type="ARBA" id="ARBA00001946"/>
    </source>
</evidence>
<evidence type="ECO:0000256" key="1">
    <source>
        <dbReference type="ARBA" id="ARBA00001936"/>
    </source>
</evidence>
<sequence length="606" mass="67206">MSSSCVNPELIPSLTKEDLELCDSLCACGQKNVIASLTTLEQLQNFLSDVRMVSKTYPGGVPKYIESASKLIEASTKNVNPFDGFKTEIPSGLNLEYKDDQFVELEKLGKEALKHAGFALVGGGIGERLNSKYIKLSLTSDLVRGYSFLEDYCRFFHAIETTMDCEVPLAIMTSDGTNDDTVKLLESHKYFDLKRENVTIMKQNGVPAICNTQGEIAVREDGHILFKPHGHGDIHLLMSQHGVPDAWAAQGIRYVVFFQDTNGLSMHGFPLLLGVMEKFGYAFGSMAIVRRPGEKVGGICKLVRENGASLTCNVEYNQLEDVLKACTGQGDVPNAQGNSNYPGNINILCVRLDNYREILRESGGVVQEFVNPKYKDATRTAFKAPVRLECMMQDYPKLLMHHSAPVGFVSLPRWLCFSAVKNSDENAVAQFNATGYPESFFSGEEDIYKFYRRVLRAQGVKLGSEEYDLALTQPLGMPRFPLVALSARSGLTTADIASHFGANVEIREKSVLSIDAEDLKIENFVLEGALVIKTSHGVKLTIRDCCVKNAGWEAEAVDKQDPSVENKYALRGYRLVKKETCTFEITEPGEYVVEKDLVVRKVLRVC</sequence>
<protein>
    <recommendedName>
        <fullName evidence="6">UTP-monosaccharide-1-phosphate uridylyltransferase</fullName>
        <ecNumber evidence="6">2.7.7.64</ecNumber>
    </recommendedName>
</protein>
<accession>D8M9Z7</accession>
<comment type="catalytic activity">
    <reaction evidence="7">
        <text>a monosaccharide 1-phosphate + UTP + H(+) = a UDP-monosaccharide + diphosphate</text>
        <dbReference type="Rhea" id="RHEA:13205"/>
        <dbReference type="ChEBI" id="CHEBI:15378"/>
        <dbReference type="ChEBI" id="CHEBI:33019"/>
        <dbReference type="ChEBI" id="CHEBI:46398"/>
        <dbReference type="ChEBI" id="CHEBI:140358"/>
        <dbReference type="ChEBI" id="CHEBI:140359"/>
        <dbReference type="EC" id="2.7.7.64"/>
    </reaction>
</comment>
<keyword evidence="3" id="KW-0808">Transferase</keyword>
<evidence type="ECO:0000256" key="7">
    <source>
        <dbReference type="ARBA" id="ARBA00048259"/>
    </source>
</evidence>
<dbReference type="OrthoDB" id="532420at2759"/>
<reference evidence="8" key="1">
    <citation type="submission" date="2010-02" db="EMBL/GenBank/DDBJ databases">
        <title>Sequencing and annotation of the Blastocystis hominis genome.</title>
        <authorList>
            <person name="Wincker P."/>
        </authorList>
    </citation>
    <scope>NUCLEOTIDE SEQUENCE</scope>
    <source>
        <strain evidence="8">Singapore isolate B</strain>
    </source>
</reference>
<dbReference type="OMA" id="PMGPRVV"/>
<dbReference type="FunCoup" id="D8M9Z7">
    <property type="interactions" value="13"/>
</dbReference>
<dbReference type="InterPro" id="IPR039741">
    <property type="entry name" value="UDP-sugar_pyrophosphorylase"/>
</dbReference>
<proteinExistence type="inferred from homology"/>
<dbReference type="Gene3D" id="2.160.10.30">
    <property type="match status" value="1"/>
</dbReference>
<evidence type="ECO:0000256" key="3">
    <source>
        <dbReference type="ARBA" id="ARBA00022679"/>
    </source>
</evidence>
<comment type="similarity">
    <text evidence="5">Belongs to the USP family.</text>
</comment>
<dbReference type="InterPro" id="IPR029044">
    <property type="entry name" value="Nucleotide-diphossugar_trans"/>
</dbReference>
<organism evidence="8">
    <name type="scientific">Blastocystis hominis</name>
    <dbReference type="NCBI Taxonomy" id="12968"/>
    <lineage>
        <taxon>Eukaryota</taxon>
        <taxon>Sar</taxon>
        <taxon>Stramenopiles</taxon>
        <taxon>Bigyra</taxon>
        <taxon>Opalozoa</taxon>
        <taxon>Opalinata</taxon>
        <taxon>Blastocystidae</taxon>
        <taxon>Blastocystis</taxon>
    </lineage>
</organism>
<comment type="cofactor">
    <cofactor evidence="1">
        <name>Mn(2+)</name>
        <dbReference type="ChEBI" id="CHEBI:29035"/>
    </cofactor>
</comment>
<keyword evidence="9" id="KW-1185">Reference proteome</keyword>
<comment type="cofactor">
    <cofactor evidence="2">
        <name>Mg(2+)</name>
        <dbReference type="ChEBI" id="CHEBI:18420"/>
    </cofactor>
</comment>
<dbReference type="PANTHER" id="PTHR11952">
    <property type="entry name" value="UDP- GLUCOSE PYROPHOSPHORYLASE"/>
    <property type="match status" value="1"/>
</dbReference>
<dbReference type="PANTHER" id="PTHR11952:SF9">
    <property type="entry name" value="UDP-SUGAR PYROPHOSPHORYLASE"/>
    <property type="match status" value="1"/>
</dbReference>
<evidence type="ECO:0000313" key="8">
    <source>
        <dbReference type="EMBL" id="CBK24886.2"/>
    </source>
</evidence>
<dbReference type="SUPFAM" id="SSF53448">
    <property type="entry name" value="Nucleotide-diphospho-sugar transferases"/>
    <property type="match status" value="1"/>
</dbReference>
<evidence type="ECO:0000313" key="9">
    <source>
        <dbReference type="Proteomes" id="UP000008312"/>
    </source>
</evidence>
<dbReference type="InterPro" id="IPR002618">
    <property type="entry name" value="UDPGP_fam"/>
</dbReference>
<dbReference type="Proteomes" id="UP000008312">
    <property type="component" value="Unassembled WGS sequence"/>
</dbReference>